<dbReference type="InterPro" id="IPR025949">
    <property type="entry name" value="PapC-like_C"/>
</dbReference>
<dbReference type="InterPro" id="IPR037224">
    <property type="entry name" value="PapC_N_sf"/>
</dbReference>
<dbReference type="Pfam" id="PF13954">
    <property type="entry name" value="PapC_N"/>
    <property type="match status" value="1"/>
</dbReference>
<keyword evidence="3 10" id="KW-0813">Transport</keyword>
<evidence type="ECO:0000256" key="2">
    <source>
        <dbReference type="ARBA" id="ARBA00008064"/>
    </source>
</evidence>
<protein>
    <submittedName>
        <fullName evidence="13">Fimbrial biogenesis outer membrane usher protein</fullName>
    </submittedName>
</protein>
<accession>A0A5Y5S0Y0</accession>
<gene>
    <name evidence="13" type="ORF">FRK98_21055</name>
</gene>
<dbReference type="Gene3D" id="2.60.40.2610">
    <property type="entry name" value="Outer membrane usher protein FimD, plug domain"/>
    <property type="match status" value="1"/>
</dbReference>
<keyword evidence="6 10" id="KW-0812">Transmembrane</keyword>
<comment type="subcellular location">
    <subcellularLocation>
        <location evidence="1 10">Cell outer membrane</location>
        <topology evidence="1 10">Multi-pass membrane protein</topology>
    </subcellularLocation>
</comment>
<comment type="similarity">
    <text evidence="2 10">Belongs to the fimbrial export usher family.</text>
</comment>
<dbReference type="GO" id="GO:0009297">
    <property type="term" value="P:pilus assembly"/>
    <property type="evidence" value="ECO:0007669"/>
    <property type="project" value="InterPro"/>
</dbReference>
<dbReference type="InterPro" id="IPR042186">
    <property type="entry name" value="FimD_plug_dom"/>
</dbReference>
<evidence type="ECO:0000256" key="7">
    <source>
        <dbReference type="ARBA" id="ARBA00022729"/>
    </source>
</evidence>
<evidence type="ECO:0000259" key="11">
    <source>
        <dbReference type="Pfam" id="PF13953"/>
    </source>
</evidence>
<dbReference type="FunFam" id="2.60.40.2610:FF:000001">
    <property type="entry name" value="Outer membrane fimbrial usher protein"/>
    <property type="match status" value="1"/>
</dbReference>
<evidence type="ECO:0000256" key="4">
    <source>
        <dbReference type="ARBA" id="ARBA00022452"/>
    </source>
</evidence>
<keyword evidence="7" id="KW-0732">Signal</keyword>
<dbReference type="InterPro" id="IPR025885">
    <property type="entry name" value="PapC_N"/>
</dbReference>
<keyword evidence="9 10" id="KW-0998">Cell outer membrane</keyword>
<keyword evidence="5 10" id="KW-1029">Fimbrium biogenesis</keyword>
<dbReference type="InterPro" id="IPR018030">
    <property type="entry name" value="Fimbrial_membr_usher_CS"/>
</dbReference>
<dbReference type="PANTHER" id="PTHR30451:SF21">
    <property type="entry name" value="FIMBRIAL USHER DOMAIN-CONTAINING PROTEIN YDET-RELATED"/>
    <property type="match status" value="1"/>
</dbReference>
<evidence type="ECO:0000256" key="8">
    <source>
        <dbReference type="ARBA" id="ARBA00023136"/>
    </source>
</evidence>
<dbReference type="Pfam" id="PF13953">
    <property type="entry name" value="PapC_C"/>
    <property type="match status" value="1"/>
</dbReference>
<feature type="domain" description="PapC-like C-terminal" evidence="11">
    <location>
        <begin position="799"/>
        <end position="865"/>
    </location>
</feature>
<evidence type="ECO:0000313" key="13">
    <source>
        <dbReference type="EMBL" id="ECK5074188.1"/>
    </source>
</evidence>
<comment type="caution">
    <text evidence="13">The sequence shown here is derived from an EMBL/GenBank/DDBJ whole genome shotgun (WGS) entry which is preliminary data.</text>
</comment>
<dbReference type="EMBL" id="AAJCBN010000094">
    <property type="protein sequence ID" value="ECK5074188.1"/>
    <property type="molecule type" value="Genomic_DNA"/>
</dbReference>
<name>A0A5Y5S0Y0_SALER</name>
<dbReference type="Gene3D" id="2.60.40.3110">
    <property type="match status" value="1"/>
</dbReference>
<dbReference type="Gene3D" id="3.10.20.410">
    <property type="match status" value="1"/>
</dbReference>
<evidence type="ECO:0000256" key="1">
    <source>
        <dbReference type="ARBA" id="ARBA00004571"/>
    </source>
</evidence>
<keyword evidence="4" id="KW-1134">Transmembrane beta strand</keyword>
<proteinExistence type="inferred from homology"/>
<dbReference type="GO" id="GO:0009279">
    <property type="term" value="C:cell outer membrane"/>
    <property type="evidence" value="ECO:0007669"/>
    <property type="project" value="UniProtKB-SubCell"/>
</dbReference>
<dbReference type="PROSITE" id="PS01151">
    <property type="entry name" value="FIMBRIAL_USHER"/>
    <property type="match status" value="1"/>
</dbReference>
<evidence type="ECO:0000256" key="10">
    <source>
        <dbReference type="RuleBase" id="RU003884"/>
    </source>
</evidence>
<dbReference type="FunFam" id="2.60.40.3110:FF:000001">
    <property type="entry name" value="Putative fimbrial outer membrane usher"/>
    <property type="match status" value="1"/>
</dbReference>
<dbReference type="InterPro" id="IPR043142">
    <property type="entry name" value="PapC-like_C_sf"/>
</dbReference>
<dbReference type="SUPFAM" id="SSF141729">
    <property type="entry name" value="FimD N-terminal domain-like"/>
    <property type="match status" value="1"/>
</dbReference>
<dbReference type="PANTHER" id="PTHR30451">
    <property type="entry name" value="OUTER MEMBRANE USHER PROTEIN"/>
    <property type="match status" value="1"/>
</dbReference>
<evidence type="ECO:0000259" key="12">
    <source>
        <dbReference type="Pfam" id="PF13954"/>
    </source>
</evidence>
<dbReference type="AlphaFoldDB" id="A0A5Y5S0Y0"/>
<dbReference type="Gene3D" id="2.60.40.2070">
    <property type="match status" value="1"/>
</dbReference>
<feature type="domain" description="PapC N-terminal" evidence="12">
    <location>
        <begin position="68"/>
        <end position="217"/>
    </location>
</feature>
<dbReference type="Pfam" id="PF00577">
    <property type="entry name" value="Usher"/>
    <property type="match status" value="1"/>
</dbReference>
<evidence type="ECO:0000256" key="9">
    <source>
        <dbReference type="ARBA" id="ARBA00023237"/>
    </source>
</evidence>
<evidence type="ECO:0000256" key="5">
    <source>
        <dbReference type="ARBA" id="ARBA00022558"/>
    </source>
</evidence>
<dbReference type="InterPro" id="IPR000015">
    <property type="entry name" value="Fimb_usher"/>
</dbReference>
<keyword evidence="8 10" id="KW-0472">Membrane</keyword>
<organism evidence="13">
    <name type="scientific">Salmonella enterica</name>
    <name type="common">Salmonella choleraesuis</name>
    <dbReference type="NCBI Taxonomy" id="28901"/>
    <lineage>
        <taxon>Bacteria</taxon>
        <taxon>Pseudomonadati</taxon>
        <taxon>Pseudomonadota</taxon>
        <taxon>Gammaproteobacteria</taxon>
        <taxon>Enterobacterales</taxon>
        <taxon>Enterobacteriaceae</taxon>
        <taxon>Salmonella</taxon>
    </lineage>
</organism>
<evidence type="ECO:0000256" key="3">
    <source>
        <dbReference type="ARBA" id="ARBA00022448"/>
    </source>
</evidence>
<sequence length="880" mass="96743">MCEKIYCGFLIHRSDNSSGNRNKTKRDRLILSICLPERQRFFIGPMLGIIILSVGALCEKTVFAKDWFNPDLLSISGVNTPQSRNCGIDLSRFEKGEQIPGLYRVSLWINGDQVDDRDVNFIAGPKGELVPAMTRKEYEVLGVRPDATAAFASLAEDEVVKYLSHVLPASTTAFLFSEQRLNITVPQIMMRHQPPRSVDPSQWTQGMPAILLDYVLTGNQTRDQSGSGTVTTDGLYGNLRGGLNLGPWRLRNYTVYRRTQSGSNSAQSDFQVISTYLKRNVAAVQGELTAGDSSTPSDVFDSVQFRGIQLASDDAMLPDSLHGFAPVVRGVANTNAQVTIRQNGNIIYQTYVPPGPFEIADIYPSNLSGDLMVVVKENNGQEHHFIQTYSSVAVMRREGQMKYAVTVGGLRNGNLQKVSFTQGTMIYGLPHGFTLYGGLQMARSYFASSLGGGIGFGQLGALSMDVTQADTTLLSGKKTQGQSYRMRYSKSMLKTGTLIFLTVARYSSMGFYNLQNAVAAGGAVTKSCNSNLRSEMGLTMNQNIREWGSLNASITQREYWKREQRKQQTWMLGYNFNLKETSYGLSYSWTPGLGNVGDDRRFFFNVSVPLSMRLSGNESYNINANYSYSDDPENPPQHMASISGTLLNDNRLIYNLNGAFQEQQSSMGVSATYMGRNGVIQTGYNRSLNQAQINYGLSGGVLIHPYGITLSQPMGETLALIRASGASGLKVQSQPGLTTNIFGYAVMPSLTPYRRTDISLDPSGLDNTVSLSQTSSFVVPTRGAVVLADFQTKQGKQILMTVLHPDRTAIPFGAIATVVQREENSSIVGDSGQVFLTGLPDKGELSVQWGNKKEQHCKVAFHLPQVMNSDMPLQVKEICR</sequence>
<dbReference type="GO" id="GO:0015473">
    <property type="term" value="F:fimbrial usher porin activity"/>
    <property type="evidence" value="ECO:0007669"/>
    <property type="project" value="InterPro"/>
</dbReference>
<reference evidence="13" key="1">
    <citation type="submission" date="2019-08" db="EMBL/GenBank/DDBJ databases">
        <authorList>
            <consortium name="PulseNet: The National Subtyping Network for Foodborne Disease Surveillance"/>
            <person name="Tarr C.L."/>
            <person name="Trees E."/>
            <person name="Katz L.S."/>
            <person name="Carleton-Romer H.A."/>
            <person name="Stroika S."/>
            <person name="Kucerova Z."/>
            <person name="Roache K.F."/>
            <person name="Sabol A.L."/>
            <person name="Besser J."/>
            <person name="Gerner-Smidt P."/>
        </authorList>
    </citation>
    <scope>NUCLEOTIDE SEQUENCE</scope>
    <source>
        <strain evidence="13">PNUSAS086255</strain>
    </source>
</reference>
<evidence type="ECO:0000256" key="6">
    <source>
        <dbReference type="ARBA" id="ARBA00022692"/>
    </source>
</evidence>